<dbReference type="PANTHER" id="PTHR22677">
    <property type="entry name" value="ANKYRIN REPEAT DOMAIN-CONTAINING PROTEIN 60"/>
    <property type="match status" value="1"/>
</dbReference>
<dbReference type="Gene3D" id="1.25.40.20">
    <property type="entry name" value="Ankyrin repeat-containing domain"/>
    <property type="match status" value="1"/>
</dbReference>
<dbReference type="Proteomes" id="UP000663823">
    <property type="component" value="Unassembled WGS sequence"/>
</dbReference>
<sequence length="411" mass="47188">MDTPFCSMVRVVTEVLFVDHKKMSSVSKFYLACRNGDFATVQKLLPNMSDDEKNRTEPNGSTALHAATYYGHHDIVKLLLENGCATWIRNNYKNTPYDEAQDEEMRELFRRPNRANGSNRFASTDDCFSIVTRNFGKDNDEIDGDDNISKGWVKGYKHIGTFEERETNIKQIVHAQMMKYCLKKFQISDTCKDLLKLLKKSLNADSESNKQEDCRLARSSFEKFLTEQDVDELIRVYTLETAFYGALQTKGDLFAIELYSRLSSLQDRAFKGGKTYRGLGTTDDSLQVYRWAAKDKSRMIEIRTMTSTSLLDSVAIRFAKDSIANDKTKKKLPILYIIEFPEVCYTAIDLNMDKPITKYPHEQEILLLPGTLFEVHDVQDGPMNGWYTIELTNVPVPHKILKKALNEFQNA</sequence>
<dbReference type="InterPro" id="IPR036770">
    <property type="entry name" value="Ankyrin_rpt-contain_sf"/>
</dbReference>
<comment type="caution">
    <text evidence="2">The sequence shown here is derived from an EMBL/GenBank/DDBJ whole genome shotgun (WGS) entry which is preliminary data.</text>
</comment>
<dbReference type="Gene3D" id="3.90.176.10">
    <property type="entry name" value="Toxin ADP-ribosyltransferase, Chain A, domain 1"/>
    <property type="match status" value="1"/>
</dbReference>
<dbReference type="SUPFAM" id="SSF48403">
    <property type="entry name" value="Ankyrin repeat"/>
    <property type="match status" value="1"/>
</dbReference>
<accession>A0A820AWT7</accession>
<reference evidence="2" key="1">
    <citation type="submission" date="2021-02" db="EMBL/GenBank/DDBJ databases">
        <authorList>
            <person name="Nowell W R."/>
        </authorList>
    </citation>
    <scope>NUCLEOTIDE SEQUENCE</scope>
</reference>
<dbReference type="InterPro" id="IPR039323">
    <property type="entry name" value="ANKRD_45/46/60"/>
</dbReference>
<evidence type="ECO:0008006" key="4">
    <source>
        <dbReference type="Google" id="ProtNLM"/>
    </source>
</evidence>
<dbReference type="InterPro" id="IPR002110">
    <property type="entry name" value="Ankyrin_rpt"/>
</dbReference>
<feature type="repeat" description="ANK" evidence="1">
    <location>
        <begin position="59"/>
        <end position="91"/>
    </location>
</feature>
<dbReference type="EMBL" id="CAJOAX010019663">
    <property type="protein sequence ID" value="CAF4189791.1"/>
    <property type="molecule type" value="Genomic_DNA"/>
</dbReference>
<organism evidence="2 3">
    <name type="scientific">Rotaria sordida</name>
    <dbReference type="NCBI Taxonomy" id="392033"/>
    <lineage>
        <taxon>Eukaryota</taxon>
        <taxon>Metazoa</taxon>
        <taxon>Spiralia</taxon>
        <taxon>Gnathifera</taxon>
        <taxon>Rotifera</taxon>
        <taxon>Eurotatoria</taxon>
        <taxon>Bdelloidea</taxon>
        <taxon>Philodinida</taxon>
        <taxon>Philodinidae</taxon>
        <taxon>Rotaria</taxon>
    </lineage>
</organism>
<dbReference type="AlphaFoldDB" id="A0A820AWT7"/>
<dbReference type="PROSITE" id="PS50088">
    <property type="entry name" value="ANK_REPEAT"/>
    <property type="match status" value="1"/>
</dbReference>
<evidence type="ECO:0000313" key="3">
    <source>
        <dbReference type="Proteomes" id="UP000663823"/>
    </source>
</evidence>
<proteinExistence type="predicted"/>
<evidence type="ECO:0000256" key="1">
    <source>
        <dbReference type="PROSITE-ProRule" id="PRU00023"/>
    </source>
</evidence>
<name>A0A820AWT7_9BILA</name>
<dbReference type="SUPFAM" id="SSF56399">
    <property type="entry name" value="ADP-ribosylation"/>
    <property type="match status" value="1"/>
</dbReference>
<dbReference type="PANTHER" id="PTHR22677:SF4">
    <property type="entry name" value="USHER SYNDROME TYPE-1G PROTEIN-LIKE PROTEIN"/>
    <property type="match status" value="1"/>
</dbReference>
<evidence type="ECO:0000313" key="2">
    <source>
        <dbReference type="EMBL" id="CAF4189791.1"/>
    </source>
</evidence>
<protein>
    <recommendedName>
        <fullName evidence="4">NAD(P)(+)--arginine ADP-ribosyltransferase</fullName>
    </recommendedName>
</protein>
<gene>
    <name evidence="2" type="ORF">OTI717_LOCUS38087</name>
</gene>
<dbReference type="PROSITE" id="PS50297">
    <property type="entry name" value="ANK_REP_REGION"/>
    <property type="match status" value="1"/>
</dbReference>
<dbReference type="SMART" id="SM00248">
    <property type="entry name" value="ANK"/>
    <property type="match status" value="2"/>
</dbReference>
<dbReference type="Pfam" id="PF12796">
    <property type="entry name" value="Ank_2"/>
    <property type="match status" value="1"/>
</dbReference>
<keyword evidence="1" id="KW-0040">ANK repeat</keyword>